<keyword evidence="1" id="KW-0472">Membrane</keyword>
<keyword evidence="1" id="KW-1133">Transmembrane helix</keyword>
<feature type="transmembrane region" description="Helical" evidence="1">
    <location>
        <begin position="53"/>
        <end position="69"/>
    </location>
</feature>
<dbReference type="EMBL" id="FMAU01000001">
    <property type="protein sequence ID" value="SCB79505.1"/>
    <property type="molecule type" value="Genomic_DNA"/>
</dbReference>
<dbReference type="AlphaFoldDB" id="A0A0V8HM22"/>
<evidence type="ECO:0000313" key="3">
    <source>
        <dbReference type="Proteomes" id="UP000181997"/>
    </source>
</evidence>
<dbReference type="OrthoDB" id="2356842at2"/>
<dbReference type="RefSeq" id="WP_058297421.1">
    <property type="nucleotide sequence ID" value="NZ_FMAU01000001.1"/>
</dbReference>
<name>A0A0V8HM22_9BACI</name>
<sequence length="75" mass="8627">MNSQTYMLLGWLSILTSGVIYTLERLTNAIVFVGVNVSDEMFSAQPGSPSLFGNWFFILFLFLSLWFFYNSKKVK</sequence>
<organism evidence="2 3">
    <name type="scientific">[Bacillus] enclensis</name>
    <dbReference type="NCBI Taxonomy" id="1402860"/>
    <lineage>
        <taxon>Bacteria</taxon>
        <taxon>Bacillati</taxon>
        <taxon>Bacillota</taxon>
        <taxon>Bacilli</taxon>
        <taxon>Bacillales</taxon>
        <taxon>Bacillaceae</taxon>
        <taxon>Rossellomorea</taxon>
    </lineage>
</organism>
<accession>A0A0V8HM22</accession>
<protein>
    <submittedName>
        <fullName evidence="2">Uncharacterized protein</fullName>
    </submittedName>
</protein>
<evidence type="ECO:0000313" key="2">
    <source>
        <dbReference type="EMBL" id="SCB79505.1"/>
    </source>
</evidence>
<keyword evidence="3" id="KW-1185">Reference proteome</keyword>
<reference evidence="3" key="1">
    <citation type="submission" date="2016-08" db="EMBL/GenBank/DDBJ databases">
        <authorList>
            <person name="Varghese N."/>
            <person name="Submissions Spin"/>
        </authorList>
    </citation>
    <scope>NUCLEOTIDE SEQUENCE [LARGE SCALE GENOMIC DNA]</scope>
    <source>
        <strain evidence="3">SGD-1123</strain>
    </source>
</reference>
<keyword evidence="1" id="KW-0812">Transmembrane</keyword>
<proteinExistence type="predicted"/>
<gene>
    <name evidence="2" type="ORF">GA0061094_0543</name>
</gene>
<dbReference type="Proteomes" id="UP000181997">
    <property type="component" value="Unassembled WGS sequence"/>
</dbReference>
<evidence type="ECO:0000256" key="1">
    <source>
        <dbReference type="SAM" id="Phobius"/>
    </source>
</evidence>